<dbReference type="InterPro" id="IPR001509">
    <property type="entry name" value="Epimerase_deHydtase"/>
</dbReference>
<protein>
    <submittedName>
        <fullName evidence="2">SDR family oxidoreductase</fullName>
    </submittedName>
</protein>
<proteinExistence type="predicted"/>
<dbReference type="Pfam" id="PF01370">
    <property type="entry name" value="Epimerase"/>
    <property type="match status" value="1"/>
</dbReference>
<sequence>MSAKILLAGCGDLGTEVGLRARAAGSRIVGARRRAELLPESFEKQSVDLRTGRPIVGDDVDLVVVSLTAGDRTPEAYRAAYFDGLRNVLDAVDESAADPRVILVSSTAVYDVDDESEVDEGTPATGLTATGAVLLETEQLLRDRVAEGVILRLGGIYGPGRERLIDQVRRGGIHEPHVSPFTNRIHRDDAARAILHLAALESPPRLVLGVDDEPARLGDVLRFLAAEIGADAPGTASRDRERAGSKRCSNRLLRSTGFVFDYPTYREGYRAVLAGAGTRHP</sequence>
<evidence type="ECO:0000313" key="3">
    <source>
        <dbReference type="Proteomes" id="UP001501594"/>
    </source>
</evidence>
<dbReference type="SUPFAM" id="SSF51735">
    <property type="entry name" value="NAD(P)-binding Rossmann-fold domains"/>
    <property type="match status" value="1"/>
</dbReference>
<name>A0ABP8E4P0_9MICO</name>
<dbReference type="PANTHER" id="PTHR48079:SF6">
    <property type="entry name" value="NAD(P)-BINDING DOMAIN-CONTAINING PROTEIN-RELATED"/>
    <property type="match status" value="1"/>
</dbReference>
<dbReference type="Gene3D" id="3.40.50.720">
    <property type="entry name" value="NAD(P)-binding Rossmann-like Domain"/>
    <property type="match status" value="1"/>
</dbReference>
<dbReference type="InterPro" id="IPR036291">
    <property type="entry name" value="NAD(P)-bd_dom_sf"/>
</dbReference>
<accession>A0ABP8E4P0</accession>
<keyword evidence="3" id="KW-1185">Reference proteome</keyword>
<dbReference type="EMBL" id="BAABAU010000003">
    <property type="protein sequence ID" value="GAA4267069.1"/>
    <property type="molecule type" value="Genomic_DNA"/>
</dbReference>
<feature type="domain" description="NAD-dependent epimerase/dehydratase" evidence="1">
    <location>
        <begin position="72"/>
        <end position="199"/>
    </location>
</feature>
<dbReference type="Proteomes" id="UP001501594">
    <property type="component" value="Unassembled WGS sequence"/>
</dbReference>
<dbReference type="InterPro" id="IPR051783">
    <property type="entry name" value="NAD(P)-dependent_oxidoreduct"/>
</dbReference>
<comment type="caution">
    <text evidence="2">The sequence shown here is derived from an EMBL/GenBank/DDBJ whole genome shotgun (WGS) entry which is preliminary data.</text>
</comment>
<organism evidence="2 3">
    <name type="scientific">Frondihabitans peucedani</name>
    <dbReference type="NCBI Taxonomy" id="598626"/>
    <lineage>
        <taxon>Bacteria</taxon>
        <taxon>Bacillati</taxon>
        <taxon>Actinomycetota</taxon>
        <taxon>Actinomycetes</taxon>
        <taxon>Micrococcales</taxon>
        <taxon>Microbacteriaceae</taxon>
        <taxon>Frondihabitans</taxon>
    </lineage>
</organism>
<dbReference type="RefSeq" id="WP_344797011.1">
    <property type="nucleotide sequence ID" value="NZ_BAABAU010000003.1"/>
</dbReference>
<evidence type="ECO:0000259" key="1">
    <source>
        <dbReference type="Pfam" id="PF01370"/>
    </source>
</evidence>
<gene>
    <name evidence="2" type="ORF">GCM10022256_26810</name>
</gene>
<evidence type="ECO:0000313" key="2">
    <source>
        <dbReference type="EMBL" id="GAA4267069.1"/>
    </source>
</evidence>
<reference evidence="3" key="1">
    <citation type="journal article" date="2019" name="Int. J. Syst. Evol. Microbiol.">
        <title>The Global Catalogue of Microorganisms (GCM) 10K type strain sequencing project: providing services to taxonomists for standard genome sequencing and annotation.</title>
        <authorList>
            <consortium name="The Broad Institute Genomics Platform"/>
            <consortium name="The Broad Institute Genome Sequencing Center for Infectious Disease"/>
            <person name="Wu L."/>
            <person name="Ma J."/>
        </authorList>
    </citation>
    <scope>NUCLEOTIDE SEQUENCE [LARGE SCALE GENOMIC DNA]</scope>
    <source>
        <strain evidence="3">JCM 17442</strain>
    </source>
</reference>
<dbReference type="PANTHER" id="PTHR48079">
    <property type="entry name" value="PROTEIN YEEZ"/>
    <property type="match status" value="1"/>
</dbReference>